<dbReference type="GO" id="GO:0019901">
    <property type="term" value="F:protein kinase binding"/>
    <property type="evidence" value="ECO:0007669"/>
    <property type="project" value="TreeGrafter"/>
</dbReference>
<evidence type="ECO:0000256" key="1">
    <source>
        <dbReference type="ARBA" id="ARBA00007130"/>
    </source>
</evidence>
<dbReference type="eggNOG" id="KOG4493">
    <property type="taxonomic scope" value="Eukaryota"/>
</dbReference>
<dbReference type="GO" id="GO:0000045">
    <property type="term" value="P:autophagosome assembly"/>
    <property type="evidence" value="ECO:0007669"/>
    <property type="project" value="TreeGrafter"/>
</dbReference>
<organism evidence="5">
    <name type="scientific">Candida tenuis (strain ATCC 10573 / BCRC 21748 / CBS 615 / JCM 9827 / NBRC 10315 / NRRL Y-1498 / VKM Y-70)</name>
    <name type="common">Yeast</name>
    <name type="synonym">Yamadazyma tenuis</name>
    <dbReference type="NCBI Taxonomy" id="590646"/>
    <lineage>
        <taxon>Eukaryota</taxon>
        <taxon>Fungi</taxon>
        <taxon>Dikarya</taxon>
        <taxon>Ascomycota</taxon>
        <taxon>Saccharomycotina</taxon>
        <taxon>Pichiomycetes</taxon>
        <taxon>Debaryomycetaceae</taxon>
        <taxon>Yamadazyma</taxon>
    </lineage>
</organism>
<dbReference type="PANTHER" id="PTHR13292:SF0">
    <property type="entry name" value="AUTOPHAGY-RELATED PROTEIN 101"/>
    <property type="match status" value="1"/>
</dbReference>
<dbReference type="Pfam" id="PF07855">
    <property type="entry name" value="ATG101"/>
    <property type="match status" value="1"/>
</dbReference>
<evidence type="ECO:0000256" key="2">
    <source>
        <dbReference type="ARBA" id="ARBA00018874"/>
    </source>
</evidence>
<dbReference type="EMBL" id="GL996515">
    <property type="protein sequence ID" value="EGV65072.1"/>
    <property type="molecule type" value="Genomic_DNA"/>
</dbReference>
<dbReference type="RefSeq" id="XP_006685878.1">
    <property type="nucleotide sequence ID" value="XM_006685815.1"/>
</dbReference>
<dbReference type="GeneID" id="18246944"/>
<dbReference type="Proteomes" id="UP000000707">
    <property type="component" value="Unassembled WGS sequence"/>
</dbReference>
<evidence type="ECO:0000313" key="4">
    <source>
        <dbReference type="EMBL" id="EGV65071.1"/>
    </source>
</evidence>
<name>G3B2A0_CANTC</name>
<dbReference type="STRING" id="590646.G3B2A0"/>
<dbReference type="PANTHER" id="PTHR13292">
    <property type="entry name" value="AUTOPHAGY-RELATED PROTEIN 101"/>
    <property type="match status" value="1"/>
</dbReference>
<dbReference type="GO" id="GO:1990316">
    <property type="term" value="C:Atg1/ULK1 kinase complex"/>
    <property type="evidence" value="ECO:0007669"/>
    <property type="project" value="TreeGrafter"/>
</dbReference>
<proteinExistence type="inferred from homology"/>
<dbReference type="EMBL" id="GL996515">
    <property type="protein sequence ID" value="EGV65071.1"/>
    <property type="molecule type" value="Genomic_DNA"/>
</dbReference>
<dbReference type="AlphaFoldDB" id="G3B2A0"/>
<dbReference type="InterPro" id="IPR012445">
    <property type="entry name" value="ATG101"/>
</dbReference>
<dbReference type="HOGENOM" id="CLU_069661_1_1_1"/>
<sequence>MEYTLSLVAERSVVRESLKGIIWSIFFHRLFGPITPAMCEFLGVPYPVASDLPDLDSLVDEKIDQLIRMGFSFNNTDLISPLNAEVKYGVVTVRFLDLPTTKSKKKTGWFGQGKSDDEVDLKLWESWIIQIKCLPVLSESSSDKKLHQADHHLDPNVAASVSSFEDNLLKIIDIADSHKDHIPPITSLESAPFPYVINVELLERKPSEDESWGSYIKKIL</sequence>
<keyword evidence="3" id="KW-0072">Autophagy</keyword>
<comment type="similarity">
    <text evidence="1">Belongs to the ATG101 family.</text>
</comment>
<protein>
    <recommendedName>
        <fullName evidence="2">Autophagy-related protein 101</fullName>
    </recommendedName>
</protein>
<accession>G3B2A0</accession>
<evidence type="ECO:0000313" key="5">
    <source>
        <dbReference type="Proteomes" id="UP000000707"/>
    </source>
</evidence>
<dbReference type="KEGG" id="cten:18246944"/>
<reference evidence="4 5" key="1">
    <citation type="journal article" date="2011" name="Proc. Natl. Acad. Sci. U.S.A.">
        <title>Comparative genomics of xylose-fermenting fungi for enhanced biofuel production.</title>
        <authorList>
            <person name="Wohlbach D.J."/>
            <person name="Kuo A."/>
            <person name="Sato T.K."/>
            <person name="Potts K.M."/>
            <person name="Salamov A.A."/>
            <person name="LaButti K.M."/>
            <person name="Sun H."/>
            <person name="Clum A."/>
            <person name="Pangilinan J.L."/>
            <person name="Lindquist E.A."/>
            <person name="Lucas S."/>
            <person name="Lapidus A."/>
            <person name="Jin M."/>
            <person name="Gunawan C."/>
            <person name="Balan V."/>
            <person name="Dale B.E."/>
            <person name="Jeffries T.W."/>
            <person name="Zinkel R."/>
            <person name="Barry K.W."/>
            <person name="Grigoriev I.V."/>
            <person name="Gasch A.P."/>
        </authorList>
    </citation>
    <scope>NUCLEOTIDE SEQUENCE [LARGE SCALE GENOMIC DNA]</scope>
    <source>
        <strain evidence="4">ATCC 10573</strain>
        <strain evidence="5">ATCC 10573 / BCRC 21748 / CBS 615 / JCM 9827 / NBRC 10315 / NRRL Y-1498 / VKM Y-70</strain>
    </source>
</reference>
<dbReference type="OrthoDB" id="10259639at2759"/>
<gene>
    <name evidence="4" type="ORF">CANTEDRAFT_113406</name>
</gene>
<evidence type="ECO:0000256" key="3">
    <source>
        <dbReference type="ARBA" id="ARBA00023006"/>
    </source>
</evidence>
<keyword evidence="5" id="KW-1185">Reference proteome</keyword>
<dbReference type="GO" id="GO:0000407">
    <property type="term" value="C:phagophore assembly site"/>
    <property type="evidence" value="ECO:0007669"/>
    <property type="project" value="TreeGrafter"/>
</dbReference>